<reference evidence="2" key="1">
    <citation type="submission" date="2015-01" db="EMBL/GenBank/DDBJ databases">
        <authorList>
            <person name="MANFREDI Pablo"/>
        </authorList>
    </citation>
    <scope>NUCLEOTIDE SEQUENCE [LARGE SCALE GENOMIC DNA]</scope>
    <source>
        <strain evidence="2">Ccyn2B</strain>
    </source>
</reference>
<proteinExistence type="predicted"/>
<dbReference type="STRING" id="28189.CCYN74_430004"/>
<keyword evidence="2" id="KW-1185">Reference proteome</keyword>
<dbReference type="Proteomes" id="UP000038055">
    <property type="component" value="Unassembled WGS sequence"/>
</dbReference>
<organism evidence="1 2">
    <name type="scientific">Capnocytophaga cynodegmi</name>
    <dbReference type="NCBI Taxonomy" id="28189"/>
    <lineage>
        <taxon>Bacteria</taxon>
        <taxon>Pseudomonadati</taxon>
        <taxon>Bacteroidota</taxon>
        <taxon>Flavobacteriia</taxon>
        <taxon>Flavobacteriales</taxon>
        <taxon>Flavobacteriaceae</taxon>
        <taxon>Capnocytophaga</taxon>
    </lineage>
</organism>
<gene>
    <name evidence="1" type="ORF">CCYN2B_200004</name>
</gene>
<accession>A0A0B7H4Y4</accession>
<protein>
    <submittedName>
        <fullName evidence="1">Uncharacterized protein</fullName>
    </submittedName>
</protein>
<evidence type="ECO:0000313" key="2">
    <source>
        <dbReference type="Proteomes" id="UP000038055"/>
    </source>
</evidence>
<sequence length="217" mass="25179">MGQKRLTIEAFHNYGAIFENISKNELLKNELAEYGYDDQEIAKGKALYDNAAQKLDLNKTESAEEKMAYDAFSKKFEELKKTYTTDRKKAKIIFKDEDTVLTVLVIKGVMSIRINGLLEDIDTFYKQLQAKEELRTPLKRLKITDEHIAEQLKALTEVRQAYLQYTNEKGESQQATKNKDTAFAEVEKWVREFYSIAKIALEDQPQLLESLGKFMRN</sequence>
<dbReference type="eggNOG" id="ENOG5033XR4">
    <property type="taxonomic scope" value="Bacteria"/>
</dbReference>
<dbReference type="EMBL" id="CDOD01000013">
    <property type="protein sequence ID" value="CEN34440.1"/>
    <property type="molecule type" value="Genomic_DNA"/>
</dbReference>
<dbReference type="RefSeq" id="WP_041991487.1">
    <property type="nucleotide sequence ID" value="NZ_CDOD01000013.1"/>
</dbReference>
<name>A0A0B7H4Y4_9FLAO</name>
<evidence type="ECO:0000313" key="1">
    <source>
        <dbReference type="EMBL" id="CEN34440.1"/>
    </source>
</evidence>
<dbReference type="AlphaFoldDB" id="A0A0B7H4Y4"/>